<dbReference type="AlphaFoldDB" id="A0AAV7QLJ3"/>
<protein>
    <submittedName>
        <fullName evidence="2">Uncharacterized protein</fullName>
    </submittedName>
</protein>
<feature type="compositionally biased region" description="Basic and acidic residues" evidence="1">
    <location>
        <begin position="1"/>
        <end position="10"/>
    </location>
</feature>
<evidence type="ECO:0000313" key="3">
    <source>
        <dbReference type="Proteomes" id="UP001066276"/>
    </source>
</evidence>
<comment type="caution">
    <text evidence="2">The sequence shown here is derived from an EMBL/GenBank/DDBJ whole genome shotgun (WGS) entry which is preliminary data.</text>
</comment>
<keyword evidence="3" id="KW-1185">Reference proteome</keyword>
<reference evidence="2" key="1">
    <citation type="journal article" date="2022" name="bioRxiv">
        <title>Sequencing and chromosome-scale assembly of the giantPleurodeles waltlgenome.</title>
        <authorList>
            <person name="Brown T."/>
            <person name="Elewa A."/>
            <person name="Iarovenko S."/>
            <person name="Subramanian E."/>
            <person name="Araus A.J."/>
            <person name="Petzold A."/>
            <person name="Susuki M."/>
            <person name="Suzuki K.-i.T."/>
            <person name="Hayashi T."/>
            <person name="Toyoda A."/>
            <person name="Oliveira C."/>
            <person name="Osipova E."/>
            <person name="Leigh N.D."/>
            <person name="Simon A."/>
            <person name="Yun M.H."/>
        </authorList>
    </citation>
    <scope>NUCLEOTIDE SEQUENCE</scope>
    <source>
        <strain evidence="2">20211129_DDA</strain>
        <tissue evidence="2">Liver</tissue>
    </source>
</reference>
<proteinExistence type="predicted"/>
<feature type="compositionally biased region" description="Basic and acidic residues" evidence="1">
    <location>
        <begin position="18"/>
        <end position="33"/>
    </location>
</feature>
<dbReference type="Proteomes" id="UP001066276">
    <property type="component" value="Chromosome 6"/>
</dbReference>
<evidence type="ECO:0000256" key="1">
    <source>
        <dbReference type="SAM" id="MobiDB-lite"/>
    </source>
</evidence>
<organism evidence="2 3">
    <name type="scientific">Pleurodeles waltl</name>
    <name type="common">Iberian ribbed newt</name>
    <dbReference type="NCBI Taxonomy" id="8319"/>
    <lineage>
        <taxon>Eukaryota</taxon>
        <taxon>Metazoa</taxon>
        <taxon>Chordata</taxon>
        <taxon>Craniata</taxon>
        <taxon>Vertebrata</taxon>
        <taxon>Euteleostomi</taxon>
        <taxon>Amphibia</taxon>
        <taxon>Batrachia</taxon>
        <taxon>Caudata</taxon>
        <taxon>Salamandroidea</taxon>
        <taxon>Salamandridae</taxon>
        <taxon>Pleurodelinae</taxon>
        <taxon>Pleurodeles</taxon>
    </lineage>
</organism>
<feature type="region of interest" description="Disordered" evidence="1">
    <location>
        <begin position="1"/>
        <end position="33"/>
    </location>
</feature>
<gene>
    <name evidence="2" type="ORF">NDU88_007729</name>
</gene>
<sequence length="74" mass="8199">MAHIASRHDSVTSLNRQAPEDHSLPDESWEERMRERAHRLLGAARVTVRGPGRSSPSAAQVVRQISGTFVLLVN</sequence>
<evidence type="ECO:0000313" key="2">
    <source>
        <dbReference type="EMBL" id="KAJ1141396.1"/>
    </source>
</evidence>
<dbReference type="EMBL" id="JANPWB010000010">
    <property type="protein sequence ID" value="KAJ1141396.1"/>
    <property type="molecule type" value="Genomic_DNA"/>
</dbReference>
<accession>A0AAV7QLJ3</accession>
<name>A0AAV7QLJ3_PLEWA</name>